<feature type="transmembrane region" description="Helical" evidence="1">
    <location>
        <begin position="47"/>
        <end position="68"/>
    </location>
</feature>
<evidence type="ECO:0000313" key="2">
    <source>
        <dbReference type="EMBL" id="KAF2076486.1"/>
    </source>
</evidence>
<keyword evidence="1" id="KW-0472">Membrane</keyword>
<comment type="caution">
    <text evidence="2">The sequence shown here is derived from an EMBL/GenBank/DDBJ whole genome shotgun (WGS) entry which is preliminary data.</text>
</comment>
<dbReference type="OrthoDB" id="192262at2759"/>
<evidence type="ECO:0000256" key="1">
    <source>
        <dbReference type="SAM" id="Phobius"/>
    </source>
</evidence>
<dbReference type="AlphaFoldDB" id="A0A8J4UVE0"/>
<gene>
    <name evidence="2" type="ORF">CYY_002226</name>
</gene>
<accession>A0A8J4UVE0</accession>
<dbReference type="EMBL" id="AJWJ01000059">
    <property type="protein sequence ID" value="KAF2076486.1"/>
    <property type="molecule type" value="Genomic_DNA"/>
</dbReference>
<dbReference type="Proteomes" id="UP000695562">
    <property type="component" value="Unassembled WGS sequence"/>
</dbReference>
<organism evidence="2 3">
    <name type="scientific">Polysphondylium violaceum</name>
    <dbReference type="NCBI Taxonomy" id="133409"/>
    <lineage>
        <taxon>Eukaryota</taxon>
        <taxon>Amoebozoa</taxon>
        <taxon>Evosea</taxon>
        <taxon>Eumycetozoa</taxon>
        <taxon>Dictyostelia</taxon>
        <taxon>Dictyosteliales</taxon>
        <taxon>Dictyosteliaceae</taxon>
        <taxon>Polysphondylium</taxon>
    </lineage>
</organism>
<feature type="transmembrane region" description="Helical" evidence="1">
    <location>
        <begin position="145"/>
        <end position="163"/>
    </location>
</feature>
<proteinExistence type="predicted"/>
<name>A0A8J4UVE0_9MYCE</name>
<keyword evidence="3" id="KW-1185">Reference proteome</keyword>
<protein>
    <recommendedName>
        <fullName evidence="4">Transmembrane protein</fullName>
    </recommendedName>
</protein>
<evidence type="ECO:0000313" key="3">
    <source>
        <dbReference type="Proteomes" id="UP000695562"/>
    </source>
</evidence>
<evidence type="ECO:0008006" key="4">
    <source>
        <dbReference type="Google" id="ProtNLM"/>
    </source>
</evidence>
<sequence>MVKFRFPTNKNAYDSPEQAASQTAKYADKLFPNLPNRNSSSFVKFSFSLLLDIVGFFIQIIPLSYLFYPAFSSYLLYRMYGSGLGVLVGFIEESIPGLGFVPTSLLCWANERYDLISLAGKYVPFINQLGGIKTVVNNIIKCLKMVVYAIIAFFVYTLYRLFFGGGGNSALGNQSSFQ</sequence>
<reference evidence="2" key="1">
    <citation type="submission" date="2020-01" db="EMBL/GenBank/DDBJ databases">
        <title>Development of genomics and gene disruption for Polysphondylium violaceum indicates a role for the polyketide synthase stlB in stalk morphogenesis.</title>
        <authorList>
            <person name="Narita B."/>
            <person name="Kawabe Y."/>
            <person name="Kin K."/>
            <person name="Saito T."/>
            <person name="Gibbs R."/>
            <person name="Kuspa A."/>
            <person name="Muzny D."/>
            <person name="Queller D."/>
            <person name="Richards S."/>
            <person name="Strassman J."/>
            <person name="Sucgang R."/>
            <person name="Worley K."/>
            <person name="Schaap P."/>
        </authorList>
    </citation>
    <scope>NUCLEOTIDE SEQUENCE</scope>
    <source>
        <strain evidence="2">QSvi11</strain>
    </source>
</reference>
<keyword evidence="1" id="KW-1133">Transmembrane helix</keyword>
<keyword evidence="1" id="KW-0812">Transmembrane</keyword>